<dbReference type="GO" id="GO:0005886">
    <property type="term" value="C:plasma membrane"/>
    <property type="evidence" value="ECO:0007669"/>
    <property type="project" value="TreeGrafter"/>
</dbReference>
<name>A0A7D9LY35_PARCT</name>
<evidence type="ECO:0000256" key="3">
    <source>
        <dbReference type="ARBA" id="ARBA00022692"/>
    </source>
</evidence>
<dbReference type="EMBL" id="CACRXK020024315">
    <property type="protein sequence ID" value="CAB4038526.1"/>
    <property type="molecule type" value="Genomic_DNA"/>
</dbReference>
<feature type="non-terminal residue" evidence="7">
    <location>
        <position position="388"/>
    </location>
</feature>
<gene>
    <name evidence="7" type="ORF">PACLA_8A087338</name>
</gene>
<protein>
    <submittedName>
        <fullName evidence="7">Uncharacterized protein</fullName>
    </submittedName>
</protein>
<comment type="subcellular location">
    <subcellularLocation>
        <location evidence="1">Membrane</location>
    </subcellularLocation>
</comment>
<feature type="non-terminal residue" evidence="7">
    <location>
        <position position="1"/>
    </location>
</feature>
<evidence type="ECO:0000256" key="5">
    <source>
        <dbReference type="ARBA" id="ARBA00022989"/>
    </source>
</evidence>
<dbReference type="AlphaFoldDB" id="A0A7D9LY35"/>
<sequence>CIKNCQEKVNPDEKFIIEATCVARCYGQLEFKWNLFWFNSSDMTEPFDLNELNKVSSDTLSTMVTNPIDELQMAFKPNTLIADRKYILQLTARRPNNVSGEFRYTMLMNAAPTGGRCSVFPPSGVAMTTTFNITCINWTDPDPPIKYDYAYELNGVRTVFLTLTGSPGKTVIASSDLPIGNANQDNDLDIYVNIRDKFDGATEIHFTVKVDPPGKDSFNLTNLGNMLSGSHNPLDELIAGGDPRKALSMAGVIGSVLNHVDYNSNTSRNMTADEMARRRDESQKVDELKQNIMKSLSGINVTDMNTLLQLSGTTQVLTENSDVLSPTTQEYGVGLCSASVTGLTTLSKGQSSFKNVKSAVTNLASTIGQLIEASTKPSDEEDLAINDA</sequence>
<organism evidence="7 8">
    <name type="scientific">Paramuricea clavata</name>
    <name type="common">Red gorgonian</name>
    <name type="synonym">Violescent sea-whip</name>
    <dbReference type="NCBI Taxonomy" id="317549"/>
    <lineage>
        <taxon>Eukaryota</taxon>
        <taxon>Metazoa</taxon>
        <taxon>Cnidaria</taxon>
        <taxon>Anthozoa</taxon>
        <taxon>Octocorallia</taxon>
        <taxon>Malacalcyonacea</taxon>
        <taxon>Plexauridae</taxon>
        <taxon>Paramuricea</taxon>
    </lineage>
</organism>
<dbReference type="Proteomes" id="UP001152795">
    <property type="component" value="Unassembled WGS sequence"/>
</dbReference>
<keyword evidence="3" id="KW-0812">Transmembrane</keyword>
<evidence type="ECO:0000256" key="4">
    <source>
        <dbReference type="ARBA" id="ARBA00022737"/>
    </source>
</evidence>
<keyword evidence="8" id="KW-1185">Reference proteome</keyword>
<proteinExistence type="inferred from homology"/>
<keyword evidence="6" id="KW-0472">Membrane</keyword>
<dbReference type="OrthoDB" id="5986471at2759"/>
<dbReference type="InterPro" id="IPR002859">
    <property type="entry name" value="PKD/REJ-like"/>
</dbReference>
<dbReference type="PANTHER" id="PTHR46730:SF1">
    <property type="entry name" value="PLAT DOMAIN-CONTAINING PROTEIN"/>
    <property type="match status" value="1"/>
</dbReference>
<evidence type="ECO:0000313" key="7">
    <source>
        <dbReference type="EMBL" id="CAB4038526.1"/>
    </source>
</evidence>
<keyword evidence="5" id="KW-1133">Transmembrane helix</keyword>
<evidence type="ECO:0000256" key="1">
    <source>
        <dbReference type="ARBA" id="ARBA00004370"/>
    </source>
</evidence>
<evidence type="ECO:0000313" key="8">
    <source>
        <dbReference type="Proteomes" id="UP001152795"/>
    </source>
</evidence>
<keyword evidence="4" id="KW-0677">Repeat</keyword>
<dbReference type="PROSITE" id="PS51111">
    <property type="entry name" value="REJ"/>
    <property type="match status" value="1"/>
</dbReference>
<evidence type="ECO:0000256" key="2">
    <source>
        <dbReference type="ARBA" id="ARBA00007200"/>
    </source>
</evidence>
<comment type="caution">
    <text evidence="7">The sequence shown here is derived from an EMBL/GenBank/DDBJ whole genome shotgun (WGS) entry which is preliminary data.</text>
</comment>
<evidence type="ECO:0000256" key="6">
    <source>
        <dbReference type="ARBA" id="ARBA00023136"/>
    </source>
</evidence>
<dbReference type="InterPro" id="IPR014010">
    <property type="entry name" value="REJ_dom"/>
</dbReference>
<dbReference type="GO" id="GO:0005261">
    <property type="term" value="F:monoatomic cation channel activity"/>
    <property type="evidence" value="ECO:0007669"/>
    <property type="project" value="TreeGrafter"/>
</dbReference>
<dbReference type="GO" id="GO:0006816">
    <property type="term" value="P:calcium ion transport"/>
    <property type="evidence" value="ECO:0007669"/>
    <property type="project" value="TreeGrafter"/>
</dbReference>
<reference evidence="7" key="1">
    <citation type="submission" date="2020-04" db="EMBL/GenBank/DDBJ databases">
        <authorList>
            <person name="Alioto T."/>
            <person name="Alioto T."/>
            <person name="Gomez Garrido J."/>
        </authorList>
    </citation>
    <scope>NUCLEOTIDE SEQUENCE</scope>
    <source>
        <strain evidence="7">A484AB</strain>
    </source>
</reference>
<comment type="similarity">
    <text evidence="2">Belongs to the polycystin family.</text>
</comment>
<dbReference type="Pfam" id="PF02010">
    <property type="entry name" value="REJ"/>
    <property type="match status" value="1"/>
</dbReference>
<dbReference type="PANTHER" id="PTHR46730">
    <property type="entry name" value="POLYCYSTIN-1"/>
    <property type="match status" value="1"/>
</dbReference>
<accession>A0A7D9LY35</accession>